<dbReference type="SMART" id="SM00962">
    <property type="entry name" value="SRP54"/>
    <property type="match status" value="1"/>
</dbReference>
<organism evidence="16 17">
    <name type="scientific">Bacillus carboniphilus</name>
    <dbReference type="NCBI Taxonomy" id="86663"/>
    <lineage>
        <taxon>Bacteria</taxon>
        <taxon>Bacillati</taxon>
        <taxon>Bacillota</taxon>
        <taxon>Bacilli</taxon>
        <taxon>Bacillales</taxon>
        <taxon>Bacillaceae</taxon>
        <taxon>Bacillus</taxon>
    </lineage>
</organism>
<keyword evidence="6" id="KW-0547">Nucleotide-binding</keyword>
<feature type="domain" description="AAA+ ATPase" evidence="14">
    <location>
        <begin position="188"/>
        <end position="357"/>
    </location>
</feature>
<keyword evidence="16" id="KW-0966">Cell projection</keyword>
<keyword evidence="5" id="KW-1003">Cell membrane</keyword>
<keyword evidence="7" id="KW-1005">Bacterial flagellum biogenesis</keyword>
<keyword evidence="17" id="KW-1185">Reference proteome</keyword>
<proteinExistence type="inferred from homology"/>
<evidence type="ECO:0000256" key="5">
    <source>
        <dbReference type="ARBA" id="ARBA00022475"/>
    </source>
</evidence>
<comment type="subcellular location">
    <subcellularLocation>
        <location evidence="1">Cell membrane</location>
        <topology evidence="1">Peripheral membrane protein</topology>
        <orientation evidence="1">Cytoplasmic side</orientation>
    </subcellularLocation>
</comment>
<evidence type="ECO:0000256" key="8">
    <source>
        <dbReference type="ARBA" id="ARBA00022927"/>
    </source>
</evidence>
<evidence type="ECO:0000259" key="15">
    <source>
        <dbReference type="SMART" id="SM00962"/>
    </source>
</evidence>
<evidence type="ECO:0000256" key="10">
    <source>
        <dbReference type="ARBA" id="ARBA00023136"/>
    </source>
</evidence>
<dbReference type="SMART" id="SM00382">
    <property type="entry name" value="AAA"/>
    <property type="match status" value="1"/>
</dbReference>
<dbReference type="InterPro" id="IPR003593">
    <property type="entry name" value="AAA+_ATPase"/>
</dbReference>
<evidence type="ECO:0000256" key="4">
    <source>
        <dbReference type="ARBA" id="ARBA00022448"/>
    </source>
</evidence>
<comment type="caution">
    <text evidence="16">The sequence shown here is derived from an EMBL/GenBank/DDBJ whole genome shotgun (WGS) entry which is preliminary data.</text>
</comment>
<evidence type="ECO:0000256" key="12">
    <source>
        <dbReference type="ARBA" id="ARBA00025337"/>
    </source>
</evidence>
<keyword evidence="16" id="KW-0969">Cilium</keyword>
<keyword evidence="8" id="KW-0653">Protein transport</keyword>
<evidence type="ECO:0000256" key="13">
    <source>
        <dbReference type="NCBIfam" id="TIGR03499"/>
    </source>
</evidence>
<comment type="similarity">
    <text evidence="2">Belongs to the GTP-binding SRP family.</text>
</comment>
<name>A0ABP3G2N0_9BACI</name>
<evidence type="ECO:0000313" key="16">
    <source>
        <dbReference type="EMBL" id="GAA0331942.1"/>
    </source>
</evidence>
<evidence type="ECO:0000259" key="14">
    <source>
        <dbReference type="SMART" id="SM00382"/>
    </source>
</evidence>
<gene>
    <name evidence="16" type="primary">flhF</name>
    <name evidence="16" type="ORF">GCM10008967_23220</name>
</gene>
<feature type="domain" description="SRP54-type proteins GTP-binding" evidence="15">
    <location>
        <begin position="189"/>
        <end position="380"/>
    </location>
</feature>
<dbReference type="PANTHER" id="PTHR43134">
    <property type="entry name" value="SIGNAL RECOGNITION PARTICLE RECEPTOR SUBUNIT ALPHA"/>
    <property type="match status" value="1"/>
</dbReference>
<dbReference type="CDD" id="cd17873">
    <property type="entry name" value="FlhF"/>
    <property type="match status" value="1"/>
</dbReference>
<reference evidence="17" key="1">
    <citation type="journal article" date="2019" name="Int. J. Syst. Evol. Microbiol.">
        <title>The Global Catalogue of Microorganisms (GCM) 10K type strain sequencing project: providing services to taxonomists for standard genome sequencing and annotation.</title>
        <authorList>
            <consortium name="The Broad Institute Genomics Platform"/>
            <consortium name="The Broad Institute Genome Sequencing Center for Infectious Disease"/>
            <person name="Wu L."/>
            <person name="Ma J."/>
        </authorList>
    </citation>
    <scope>NUCLEOTIDE SEQUENCE [LARGE SCALE GENOMIC DNA]</scope>
    <source>
        <strain evidence="17">JCM 9731</strain>
    </source>
</reference>
<protein>
    <recommendedName>
        <fullName evidence="3 13">Flagellar biosynthesis protein FlhF</fullName>
    </recommendedName>
</protein>
<dbReference type="InterPro" id="IPR020006">
    <property type="entry name" value="FlhF"/>
</dbReference>
<dbReference type="InterPro" id="IPR027417">
    <property type="entry name" value="P-loop_NTPase"/>
</dbReference>
<dbReference type="EMBL" id="BAAADJ010000022">
    <property type="protein sequence ID" value="GAA0331942.1"/>
    <property type="molecule type" value="Genomic_DNA"/>
</dbReference>
<evidence type="ECO:0000313" key="17">
    <source>
        <dbReference type="Proteomes" id="UP001500782"/>
    </source>
</evidence>
<dbReference type="RefSeq" id="WP_343799236.1">
    <property type="nucleotide sequence ID" value="NZ_BAAADJ010000022.1"/>
</dbReference>
<dbReference type="PANTHER" id="PTHR43134:SF3">
    <property type="entry name" value="FLAGELLAR BIOSYNTHESIS PROTEIN FLHF"/>
    <property type="match status" value="1"/>
</dbReference>
<accession>A0ABP3G2N0</accession>
<dbReference type="InterPro" id="IPR000897">
    <property type="entry name" value="SRP54_GTPase_dom"/>
</dbReference>
<evidence type="ECO:0000256" key="9">
    <source>
        <dbReference type="ARBA" id="ARBA00023134"/>
    </source>
</evidence>
<evidence type="ECO:0000256" key="11">
    <source>
        <dbReference type="ARBA" id="ARBA00023225"/>
    </source>
</evidence>
<evidence type="ECO:0000256" key="2">
    <source>
        <dbReference type="ARBA" id="ARBA00008531"/>
    </source>
</evidence>
<keyword evidence="4" id="KW-0813">Transport</keyword>
<dbReference type="Gene3D" id="3.40.50.300">
    <property type="entry name" value="P-loop containing nucleotide triphosphate hydrolases"/>
    <property type="match status" value="1"/>
</dbReference>
<evidence type="ECO:0000256" key="7">
    <source>
        <dbReference type="ARBA" id="ARBA00022795"/>
    </source>
</evidence>
<keyword evidence="16" id="KW-0282">Flagellum</keyword>
<dbReference type="NCBIfam" id="TIGR03499">
    <property type="entry name" value="FlhF"/>
    <property type="match status" value="1"/>
</dbReference>
<dbReference type="Gene3D" id="1.20.120.1380">
    <property type="entry name" value="Flagellar FlhF biosynthesis protein, N domain"/>
    <property type="match status" value="1"/>
</dbReference>
<dbReference type="InterPro" id="IPR047040">
    <property type="entry name" value="FlhF__GTPase_dom"/>
</dbReference>
<dbReference type="Proteomes" id="UP001500782">
    <property type="component" value="Unassembled WGS sequence"/>
</dbReference>
<dbReference type="SUPFAM" id="SSF52540">
    <property type="entry name" value="P-loop containing nucleoside triphosphate hydrolases"/>
    <property type="match status" value="1"/>
</dbReference>
<dbReference type="Pfam" id="PF00448">
    <property type="entry name" value="SRP54"/>
    <property type="match status" value="1"/>
</dbReference>
<comment type="function">
    <text evidence="12">Necessary for flagellar biosynthesis. May be involved in translocation of the flagellum.</text>
</comment>
<sequence>MKFKKYVAPNMPEAMKKVRAELGQNAVIINSKTIYNGGIFGLFKRKNIEVIAAVDPEAASGSKTTGAQKRKLSVTPESTIIKEEKPSYEKNGQDMTLLLKEIQKLQADLQRNTAKTDTTMVPNDLKPIMNRLESQGVASHLLFKWGEALTTAYFDANKPEEKEKIIELFDQVVLSEKQDRLESTDLLEKKFVALVGPTGVGKTTTLAKLAAQTILKKKKKVAFITTDTYRIAAIEQLKTYASIVGAPVEVCYNIEDFKRAKERFHQYDTIFIDTAGRNFRNPQYVEDLKDVIDFKEDVQTFLTLSLTAKESDMRQIIDQFSLLHIDRFIFTKMDETSSYGTILNLVWDTDIGVGYLTNGQNVPDDLTEASKNSILSYLVGDGDQNGPSSNS</sequence>
<evidence type="ECO:0000256" key="6">
    <source>
        <dbReference type="ARBA" id="ARBA00022741"/>
    </source>
</evidence>
<evidence type="ECO:0000256" key="3">
    <source>
        <dbReference type="ARBA" id="ARBA00014919"/>
    </source>
</evidence>
<keyword evidence="10" id="KW-0472">Membrane</keyword>
<keyword evidence="9" id="KW-0342">GTP-binding</keyword>
<keyword evidence="11" id="KW-1006">Bacterial flagellum protein export</keyword>
<evidence type="ECO:0000256" key="1">
    <source>
        <dbReference type="ARBA" id="ARBA00004413"/>
    </source>
</evidence>